<dbReference type="GO" id="GO:0005615">
    <property type="term" value="C:extracellular space"/>
    <property type="evidence" value="ECO:0007669"/>
    <property type="project" value="InterPro"/>
</dbReference>
<name>A0A7C9PJZ5_9BURK</name>
<dbReference type="RefSeq" id="WP_163459942.1">
    <property type="nucleotide sequence ID" value="NZ_JAAGOH010000053.1"/>
</dbReference>
<evidence type="ECO:0000313" key="3">
    <source>
        <dbReference type="EMBL" id="NDY93916.1"/>
    </source>
</evidence>
<evidence type="ECO:0000256" key="1">
    <source>
        <dbReference type="ARBA" id="ARBA00022801"/>
    </source>
</evidence>
<feature type="chain" id="PRO_5028957058" evidence="2">
    <location>
        <begin position="28"/>
        <end position="709"/>
    </location>
</feature>
<keyword evidence="1 3" id="KW-0378">Hydrolase</keyword>
<keyword evidence="2" id="KW-0732">Signal</keyword>
<accession>A0A7C9PJZ5</accession>
<evidence type="ECO:0000313" key="4">
    <source>
        <dbReference type="Proteomes" id="UP000484255"/>
    </source>
</evidence>
<sequence length="709" mass="73337">MSYVTLPGRPRALALAVGLALSTGVLAAGGPLPAGLRGPVSITAYDGVSDDLLTAGLGKTGLMGLAPTYANPAAPTAAELRRNAIYNNYRGLVDYTAAGGMGVLYGPNIDVDGQPTLGEGKVAGTEYLAWSDDGSGRQNVTVMVQVPASFKPAEPCIVTATSSGSRGIYGAIATAGEWGLKHGCAVAYTDKGTGNGFHDLMTGTVTARDGTLLTAASAGTAALFRADVDDATLAAFNADTPHRVAYKHAHSQQNPEKDWGRHTLDAVRFAFHVLNAHHRPTGGARYRPANTLVIASSVSNGGGAAIAAAEQDTEGLIDGVAVSEPNVQVPGRLALSIRQGDRPVGATGKALVDYFTLANVYQPCAALAPAAGLSLHSLFWPAAYTTAAENRCTALAARGLVSGATTAERATSALARLRAYGWQAESDSLQQSHYRFATNAIAVTYVNALGRFSVTDRVCGFSMANVDLAGAPTAQVASTQAGLFASGNGVPPTSGVSLVYDDSVGGARQDFLGVSPTSGSADFSLDGALCLRSLVLGRQPTGQALPPALKAASDRVRQGLEEVRLKARLNGKPTLIVAGRNDALLPVNHTARAYVAANHQLEPQRSSTRYVEVTHAQHFDGFIAFGGLMGYDNRYVPLHVYFNQAMDALYAHLKHGTPLPPSQVVRTVPRGGAPFAAPAITAAHVPPFSAAPAAGDVITFNAGTLHIPD</sequence>
<proteinExistence type="predicted"/>
<dbReference type="InterPro" id="IPR016582">
    <property type="entry name" value="OHBut_olig_hydro_put"/>
</dbReference>
<protein>
    <submittedName>
        <fullName evidence="3">D-(-)-3-hydroxybutyrate oligomer hydrolase</fullName>
    </submittedName>
</protein>
<dbReference type="GO" id="GO:0047989">
    <property type="term" value="F:hydroxybutyrate-dimer hydrolase activity"/>
    <property type="evidence" value="ECO:0007669"/>
    <property type="project" value="InterPro"/>
</dbReference>
<gene>
    <name evidence="3" type="ORF">G3A44_22240</name>
</gene>
<dbReference type="EMBL" id="JAAGOH010000053">
    <property type="protein sequence ID" value="NDY93916.1"/>
    <property type="molecule type" value="Genomic_DNA"/>
</dbReference>
<dbReference type="AlphaFoldDB" id="A0A7C9PJZ5"/>
<keyword evidence="4" id="KW-1185">Reference proteome</keyword>
<dbReference type="Pfam" id="PF10605">
    <property type="entry name" value="3HBOH"/>
    <property type="match status" value="1"/>
</dbReference>
<dbReference type="Proteomes" id="UP000484255">
    <property type="component" value="Unassembled WGS sequence"/>
</dbReference>
<dbReference type="PIRSF" id="PIRSF011409">
    <property type="entry name" value="HObutyrate_olig_hydrol"/>
    <property type="match status" value="1"/>
</dbReference>
<comment type="caution">
    <text evidence="3">The sequence shown here is derived from an EMBL/GenBank/DDBJ whole genome shotgun (WGS) entry which is preliminary data.</text>
</comment>
<evidence type="ECO:0000256" key="2">
    <source>
        <dbReference type="SAM" id="SignalP"/>
    </source>
</evidence>
<dbReference type="GO" id="GO:0019605">
    <property type="term" value="P:butyrate metabolic process"/>
    <property type="evidence" value="ECO:0007669"/>
    <property type="project" value="InterPro"/>
</dbReference>
<feature type="signal peptide" evidence="2">
    <location>
        <begin position="1"/>
        <end position="27"/>
    </location>
</feature>
<organism evidence="3 4">
    <name type="scientific">Ideonella livida</name>
    <dbReference type="NCBI Taxonomy" id="2707176"/>
    <lineage>
        <taxon>Bacteria</taxon>
        <taxon>Pseudomonadati</taxon>
        <taxon>Pseudomonadota</taxon>
        <taxon>Betaproteobacteria</taxon>
        <taxon>Burkholderiales</taxon>
        <taxon>Sphaerotilaceae</taxon>
        <taxon>Ideonella</taxon>
    </lineage>
</organism>
<reference evidence="3 4" key="1">
    <citation type="submission" date="2020-02" db="EMBL/GenBank/DDBJ databases">
        <title>Ideonella bacterium strain TBM-1.</title>
        <authorList>
            <person name="Chen W.-M."/>
        </authorList>
    </citation>
    <scope>NUCLEOTIDE SEQUENCE [LARGE SCALE GENOMIC DNA]</scope>
    <source>
        <strain evidence="3 4">TBM-1</strain>
    </source>
</reference>